<dbReference type="EMBL" id="FRFE01000026">
    <property type="protein sequence ID" value="SHO51542.1"/>
    <property type="molecule type" value="Genomic_DNA"/>
</dbReference>
<evidence type="ECO:0000313" key="2">
    <source>
        <dbReference type="EMBL" id="SHO51542.1"/>
    </source>
</evidence>
<proteinExistence type="predicted"/>
<accession>A0A1M7YFX4</accession>
<dbReference type="Proteomes" id="UP000184603">
    <property type="component" value="Unassembled WGS sequence"/>
</dbReference>
<organism evidence="2 3">
    <name type="scientific">Desulfopila aestuarii DSM 18488</name>
    <dbReference type="NCBI Taxonomy" id="1121416"/>
    <lineage>
        <taxon>Bacteria</taxon>
        <taxon>Pseudomonadati</taxon>
        <taxon>Thermodesulfobacteriota</taxon>
        <taxon>Desulfobulbia</taxon>
        <taxon>Desulfobulbales</taxon>
        <taxon>Desulfocapsaceae</taxon>
        <taxon>Desulfopila</taxon>
    </lineage>
</organism>
<protein>
    <submittedName>
        <fullName evidence="2">Uncharacterized protein</fullName>
    </submittedName>
</protein>
<evidence type="ECO:0000313" key="3">
    <source>
        <dbReference type="Proteomes" id="UP000184603"/>
    </source>
</evidence>
<reference evidence="2 3" key="1">
    <citation type="submission" date="2016-12" db="EMBL/GenBank/DDBJ databases">
        <authorList>
            <person name="Song W.-J."/>
            <person name="Kurnit D.M."/>
        </authorList>
    </citation>
    <scope>NUCLEOTIDE SEQUENCE [LARGE SCALE GENOMIC DNA]</scope>
    <source>
        <strain evidence="2 3">DSM 18488</strain>
    </source>
</reference>
<feature type="compositionally biased region" description="Basic and acidic residues" evidence="1">
    <location>
        <begin position="22"/>
        <end position="40"/>
    </location>
</feature>
<feature type="region of interest" description="Disordered" evidence="1">
    <location>
        <begin position="1"/>
        <end position="40"/>
    </location>
</feature>
<sequence>MGSLTQLMRGDPYIRGSQEENISLKENEEEFDRYPQLKDL</sequence>
<dbReference type="AlphaFoldDB" id="A0A1M7YFX4"/>
<gene>
    <name evidence="2" type="ORF">SAMN02745220_04056</name>
</gene>
<keyword evidence="3" id="KW-1185">Reference proteome</keyword>
<evidence type="ECO:0000256" key="1">
    <source>
        <dbReference type="SAM" id="MobiDB-lite"/>
    </source>
</evidence>
<name>A0A1M7YFX4_9BACT</name>